<keyword evidence="4" id="KW-0175">Coiled coil</keyword>
<feature type="domain" description="BZIP" evidence="5">
    <location>
        <begin position="41"/>
        <end position="56"/>
    </location>
</feature>
<protein>
    <submittedName>
        <fullName evidence="6">Basic leucine zipper 61-like</fullName>
    </submittedName>
</protein>
<evidence type="ECO:0000256" key="3">
    <source>
        <dbReference type="ARBA" id="ARBA00023242"/>
    </source>
</evidence>
<feature type="coiled-coil region" evidence="4">
    <location>
        <begin position="83"/>
        <end position="138"/>
    </location>
</feature>
<proteinExistence type="predicted"/>
<accession>A0A2Z7B2L2</accession>
<dbReference type="GO" id="GO:0003700">
    <property type="term" value="F:DNA-binding transcription factor activity"/>
    <property type="evidence" value="ECO:0007669"/>
    <property type="project" value="InterPro"/>
</dbReference>
<evidence type="ECO:0000256" key="4">
    <source>
        <dbReference type="SAM" id="Coils"/>
    </source>
</evidence>
<dbReference type="Pfam" id="PF00170">
    <property type="entry name" value="bZIP_1"/>
    <property type="match status" value="1"/>
</dbReference>
<dbReference type="GO" id="GO:0045893">
    <property type="term" value="P:positive regulation of DNA-templated transcription"/>
    <property type="evidence" value="ECO:0007669"/>
    <property type="project" value="TreeGrafter"/>
</dbReference>
<keyword evidence="7" id="KW-1185">Reference proteome</keyword>
<dbReference type="PANTHER" id="PTHR46391">
    <property type="entry name" value="BASIC LEUCINE ZIPPER 34"/>
    <property type="match status" value="1"/>
</dbReference>
<keyword evidence="1" id="KW-0805">Transcription regulation</keyword>
<dbReference type="EMBL" id="KV011838">
    <property type="protein sequence ID" value="KZV25752.1"/>
    <property type="molecule type" value="Genomic_DNA"/>
</dbReference>
<dbReference type="InterPro" id="IPR046347">
    <property type="entry name" value="bZIP_sf"/>
</dbReference>
<evidence type="ECO:0000256" key="2">
    <source>
        <dbReference type="ARBA" id="ARBA00023163"/>
    </source>
</evidence>
<keyword evidence="2" id="KW-0804">Transcription</keyword>
<dbReference type="AlphaFoldDB" id="A0A2Z7B2L2"/>
<evidence type="ECO:0000259" key="5">
    <source>
        <dbReference type="PROSITE" id="PS00036"/>
    </source>
</evidence>
<dbReference type="GO" id="GO:0003677">
    <property type="term" value="F:DNA binding"/>
    <property type="evidence" value="ECO:0007669"/>
    <property type="project" value="TreeGrafter"/>
</dbReference>
<name>A0A2Z7B2L2_9LAMI</name>
<reference evidence="6 7" key="1">
    <citation type="journal article" date="2015" name="Proc. Natl. Acad. Sci. U.S.A.">
        <title>The resurrection genome of Boea hygrometrica: A blueprint for survival of dehydration.</title>
        <authorList>
            <person name="Xiao L."/>
            <person name="Yang G."/>
            <person name="Zhang L."/>
            <person name="Yang X."/>
            <person name="Zhao S."/>
            <person name="Ji Z."/>
            <person name="Zhou Q."/>
            <person name="Hu M."/>
            <person name="Wang Y."/>
            <person name="Chen M."/>
            <person name="Xu Y."/>
            <person name="Jin H."/>
            <person name="Xiao X."/>
            <person name="Hu G."/>
            <person name="Bao F."/>
            <person name="Hu Y."/>
            <person name="Wan P."/>
            <person name="Li L."/>
            <person name="Deng X."/>
            <person name="Kuang T."/>
            <person name="Xiang C."/>
            <person name="Zhu J.K."/>
            <person name="Oliver M.J."/>
            <person name="He Y."/>
        </authorList>
    </citation>
    <scope>NUCLEOTIDE SEQUENCE [LARGE SCALE GENOMIC DNA]</scope>
    <source>
        <strain evidence="7">cv. XS01</strain>
    </source>
</reference>
<keyword evidence="3" id="KW-0539">Nucleus</keyword>
<sequence length="155" mass="17956">MKNSSGLPRLQRSLTLDGGVEYEMKHGSLFNGPNIDLKKIRRTISNRLSAQRSRTKMTNYTSDLEKRVNDLEELISDILSPQVESCNEKIKLLRLENDSLRQQLEKRSSESGRQEMAIEEKRAEIEKQKELKRTAEKNKLAADSDSVYRFRNPKC</sequence>
<dbReference type="GO" id="GO:0005634">
    <property type="term" value="C:nucleus"/>
    <property type="evidence" value="ECO:0007669"/>
    <property type="project" value="TreeGrafter"/>
</dbReference>
<evidence type="ECO:0000256" key="1">
    <source>
        <dbReference type="ARBA" id="ARBA00023015"/>
    </source>
</evidence>
<evidence type="ECO:0000313" key="6">
    <source>
        <dbReference type="EMBL" id="KZV25752.1"/>
    </source>
</evidence>
<evidence type="ECO:0000313" key="7">
    <source>
        <dbReference type="Proteomes" id="UP000250235"/>
    </source>
</evidence>
<dbReference type="PROSITE" id="PS00036">
    <property type="entry name" value="BZIP_BASIC"/>
    <property type="match status" value="1"/>
</dbReference>
<dbReference type="SMART" id="SM00338">
    <property type="entry name" value="BRLZ"/>
    <property type="match status" value="1"/>
</dbReference>
<dbReference type="Proteomes" id="UP000250235">
    <property type="component" value="Unassembled WGS sequence"/>
</dbReference>
<dbReference type="OrthoDB" id="552661at2759"/>
<dbReference type="SUPFAM" id="SSF57959">
    <property type="entry name" value="Leucine zipper domain"/>
    <property type="match status" value="1"/>
</dbReference>
<gene>
    <name evidence="6" type="ORF">F511_04813</name>
</gene>
<dbReference type="InterPro" id="IPR004827">
    <property type="entry name" value="bZIP"/>
</dbReference>
<organism evidence="6 7">
    <name type="scientific">Dorcoceras hygrometricum</name>
    <dbReference type="NCBI Taxonomy" id="472368"/>
    <lineage>
        <taxon>Eukaryota</taxon>
        <taxon>Viridiplantae</taxon>
        <taxon>Streptophyta</taxon>
        <taxon>Embryophyta</taxon>
        <taxon>Tracheophyta</taxon>
        <taxon>Spermatophyta</taxon>
        <taxon>Magnoliopsida</taxon>
        <taxon>eudicotyledons</taxon>
        <taxon>Gunneridae</taxon>
        <taxon>Pentapetalae</taxon>
        <taxon>asterids</taxon>
        <taxon>lamiids</taxon>
        <taxon>Lamiales</taxon>
        <taxon>Gesneriaceae</taxon>
        <taxon>Didymocarpoideae</taxon>
        <taxon>Trichosporeae</taxon>
        <taxon>Loxocarpinae</taxon>
        <taxon>Dorcoceras</taxon>
    </lineage>
</organism>
<dbReference type="Gene3D" id="1.20.5.170">
    <property type="match status" value="1"/>
</dbReference>
<dbReference type="PANTHER" id="PTHR46391:SF17">
    <property type="entry name" value="BASIC LEUCINE ZIPPER 19-LIKE"/>
    <property type="match status" value="1"/>
</dbReference>
<dbReference type="InterPro" id="IPR052483">
    <property type="entry name" value="bZIP_transcription_regulators"/>
</dbReference>